<gene>
    <name evidence="1" type="ORF">GCM10010096_03450</name>
</gene>
<dbReference type="AlphaFoldDB" id="A0A8H9M6B2"/>
<reference evidence="2" key="1">
    <citation type="journal article" date="2019" name="Int. J. Syst. Evol. Microbiol.">
        <title>The Global Catalogue of Microorganisms (GCM) 10K type strain sequencing project: providing services to taxonomists for standard genome sequencing and annotation.</title>
        <authorList>
            <consortium name="The Broad Institute Genomics Platform"/>
            <consortium name="The Broad Institute Genome Sequencing Center for Infectious Disease"/>
            <person name="Wu L."/>
            <person name="Ma J."/>
        </authorList>
    </citation>
    <scope>NUCLEOTIDE SEQUENCE [LARGE SCALE GENOMIC DNA]</scope>
    <source>
        <strain evidence="2">KCTC 42083</strain>
    </source>
</reference>
<evidence type="ECO:0000313" key="2">
    <source>
        <dbReference type="Proteomes" id="UP000608923"/>
    </source>
</evidence>
<dbReference type="RefSeq" id="WP_189390769.1">
    <property type="nucleotide sequence ID" value="NZ_BMZN01000001.1"/>
</dbReference>
<organism evidence="1 2">
    <name type="scientific">Alcaligenes pakistanensis</name>
    <dbReference type="NCBI Taxonomy" id="1482717"/>
    <lineage>
        <taxon>Bacteria</taxon>
        <taxon>Pseudomonadati</taxon>
        <taxon>Pseudomonadota</taxon>
        <taxon>Betaproteobacteria</taxon>
        <taxon>Burkholderiales</taxon>
        <taxon>Alcaligenaceae</taxon>
        <taxon>Alcaligenes</taxon>
    </lineage>
</organism>
<evidence type="ECO:0000313" key="1">
    <source>
        <dbReference type="EMBL" id="GHC37306.1"/>
    </source>
</evidence>
<protein>
    <submittedName>
        <fullName evidence="1">Uncharacterized protein</fullName>
    </submittedName>
</protein>
<proteinExistence type="predicted"/>
<comment type="caution">
    <text evidence="1">The sequence shown here is derived from an EMBL/GenBank/DDBJ whole genome shotgun (WGS) entry which is preliminary data.</text>
</comment>
<accession>A0A8H9M6B2</accession>
<dbReference type="Proteomes" id="UP000608923">
    <property type="component" value="Unassembled WGS sequence"/>
</dbReference>
<dbReference type="EMBL" id="BMZN01000001">
    <property type="protein sequence ID" value="GHC37306.1"/>
    <property type="molecule type" value="Genomic_DNA"/>
</dbReference>
<name>A0A8H9M6B2_9BURK</name>
<keyword evidence="2" id="KW-1185">Reference proteome</keyword>
<sequence>MNAINHGTGWMPAMFKAEDVGNRPQEESEVDGQQDGFVGCYYLVGDKAQS</sequence>